<protein>
    <submittedName>
        <fullName evidence="2">Hydrolase</fullName>
    </submittedName>
</protein>
<dbReference type="SUPFAM" id="SSF56281">
    <property type="entry name" value="Metallo-hydrolase/oxidoreductase"/>
    <property type="match status" value="1"/>
</dbReference>
<gene>
    <name evidence="2" type="ORF">prwr041_01440</name>
</gene>
<dbReference type="GO" id="GO:0016787">
    <property type="term" value="F:hydrolase activity"/>
    <property type="evidence" value="ECO:0007669"/>
    <property type="project" value="UniProtKB-KW"/>
</dbReference>
<dbReference type="PANTHER" id="PTHR42663">
    <property type="entry name" value="HYDROLASE C777.06C-RELATED-RELATED"/>
    <property type="match status" value="1"/>
</dbReference>
<dbReference type="Pfam" id="PF12706">
    <property type="entry name" value="Lactamase_B_2"/>
    <property type="match status" value="1"/>
</dbReference>
<dbReference type="PROSITE" id="PS51257">
    <property type="entry name" value="PROKAR_LIPOPROTEIN"/>
    <property type="match status" value="1"/>
</dbReference>
<accession>A0ABM7NV67</accession>
<proteinExistence type="predicted"/>
<evidence type="ECO:0000313" key="3">
    <source>
        <dbReference type="Proteomes" id="UP001319045"/>
    </source>
</evidence>
<keyword evidence="2" id="KW-0378">Hydrolase</keyword>
<dbReference type="PANTHER" id="PTHR42663:SF6">
    <property type="entry name" value="HYDROLASE C777.06C-RELATED"/>
    <property type="match status" value="1"/>
</dbReference>
<dbReference type="Gene3D" id="3.60.15.10">
    <property type="entry name" value="Ribonuclease Z/Hydroxyacylglutathione hydrolase-like"/>
    <property type="match status" value="1"/>
</dbReference>
<dbReference type="Proteomes" id="UP001319045">
    <property type="component" value="Chromosome"/>
</dbReference>
<evidence type="ECO:0000259" key="1">
    <source>
        <dbReference type="SMART" id="SM00849"/>
    </source>
</evidence>
<organism evidence="2 3">
    <name type="scientific">Prevotella herbatica</name>
    <dbReference type="NCBI Taxonomy" id="2801997"/>
    <lineage>
        <taxon>Bacteria</taxon>
        <taxon>Pseudomonadati</taxon>
        <taxon>Bacteroidota</taxon>
        <taxon>Bacteroidia</taxon>
        <taxon>Bacteroidales</taxon>
        <taxon>Prevotellaceae</taxon>
        <taxon>Prevotella</taxon>
    </lineage>
</organism>
<dbReference type="RefSeq" id="WP_207154440.1">
    <property type="nucleotide sequence ID" value="NZ_AP024484.1"/>
</dbReference>
<dbReference type="InterPro" id="IPR001279">
    <property type="entry name" value="Metallo-B-lactamas"/>
</dbReference>
<keyword evidence="3" id="KW-1185">Reference proteome</keyword>
<evidence type="ECO:0000313" key="2">
    <source>
        <dbReference type="EMBL" id="BCS84251.1"/>
    </source>
</evidence>
<dbReference type="InterPro" id="IPR036866">
    <property type="entry name" value="RibonucZ/Hydroxyglut_hydro"/>
</dbReference>
<reference evidence="2 3" key="1">
    <citation type="journal article" date="2022" name="Int. J. Syst. Evol. Microbiol.">
        <title>Prevotella herbatica sp. nov., a plant polysaccharide-decomposing anaerobic bacterium isolated from a methanogenic reactor.</title>
        <authorList>
            <person name="Uek A."/>
            <person name="Tonouchi A."/>
            <person name="Kaku N."/>
            <person name="Ueki K."/>
        </authorList>
    </citation>
    <scope>NUCLEOTIDE SEQUENCE [LARGE SCALE GENOMIC DNA]</scope>
    <source>
        <strain evidence="2 3">WR041</strain>
    </source>
</reference>
<sequence length="257" mass="29027">MKITLLGTGTSQGVPVLGCSCEVCKSNDSHDKRLRTSALVETESTRVLIDCGPDFREQMLKQPFRKIDGVLITHIHYDHVAGLDDLRPYCQFGDIEIYCEEDVAKGLRNNMPYCFPDGNENKLYPGVPKLNLNTIHVHNTFRIGDLDIMPIRIKHDTMSILGFRIGKLAYITDMKSIDDEELEYLKGIEILVVNALRWDKPHHSHQLVGDAIAFSEKLGAKRTYLTHLTHSIGLDKIANKRLPKAVKFGFDGEIIIL</sequence>
<name>A0ABM7NV67_9BACT</name>
<dbReference type="SMART" id="SM00849">
    <property type="entry name" value="Lactamase_B"/>
    <property type="match status" value="1"/>
</dbReference>
<dbReference type="EMBL" id="AP024484">
    <property type="protein sequence ID" value="BCS84251.1"/>
    <property type="molecule type" value="Genomic_DNA"/>
</dbReference>
<dbReference type="CDD" id="cd16279">
    <property type="entry name" value="metallo-hydrolase-like_MBL-fold"/>
    <property type="match status" value="1"/>
</dbReference>
<feature type="domain" description="Metallo-beta-lactamase" evidence="1">
    <location>
        <begin position="34"/>
        <end position="227"/>
    </location>
</feature>